<feature type="region of interest" description="Disordered" evidence="1">
    <location>
        <begin position="212"/>
        <end position="231"/>
    </location>
</feature>
<organism evidence="2 3">
    <name type="scientific">Castilleja foliolosa</name>
    <dbReference type="NCBI Taxonomy" id="1961234"/>
    <lineage>
        <taxon>Eukaryota</taxon>
        <taxon>Viridiplantae</taxon>
        <taxon>Streptophyta</taxon>
        <taxon>Embryophyta</taxon>
        <taxon>Tracheophyta</taxon>
        <taxon>Spermatophyta</taxon>
        <taxon>Magnoliopsida</taxon>
        <taxon>eudicotyledons</taxon>
        <taxon>Gunneridae</taxon>
        <taxon>Pentapetalae</taxon>
        <taxon>asterids</taxon>
        <taxon>lamiids</taxon>
        <taxon>Lamiales</taxon>
        <taxon>Orobanchaceae</taxon>
        <taxon>Pedicularideae</taxon>
        <taxon>Castillejinae</taxon>
        <taxon>Castilleja</taxon>
    </lineage>
</organism>
<dbReference type="EMBL" id="JAVIJP010000054">
    <property type="protein sequence ID" value="KAL3623387.1"/>
    <property type="molecule type" value="Genomic_DNA"/>
</dbReference>
<evidence type="ECO:0000313" key="3">
    <source>
        <dbReference type="Proteomes" id="UP001632038"/>
    </source>
</evidence>
<dbReference type="PANTHER" id="PTHR33623">
    <property type="entry name" value="OS04G0572500 PROTEIN"/>
    <property type="match status" value="1"/>
</dbReference>
<dbReference type="AlphaFoldDB" id="A0ABD3C3J6"/>
<evidence type="ECO:0000313" key="2">
    <source>
        <dbReference type="EMBL" id="KAL3623387.1"/>
    </source>
</evidence>
<name>A0ABD3C3J6_9LAMI</name>
<gene>
    <name evidence="2" type="ORF">CASFOL_032203</name>
</gene>
<proteinExistence type="predicted"/>
<comment type="caution">
    <text evidence="2">The sequence shown here is derived from an EMBL/GenBank/DDBJ whole genome shotgun (WGS) entry which is preliminary data.</text>
</comment>
<keyword evidence="3" id="KW-1185">Reference proteome</keyword>
<feature type="region of interest" description="Disordered" evidence="1">
    <location>
        <begin position="156"/>
        <end position="177"/>
    </location>
</feature>
<sequence length="381" mass="43702">MAQKQLLHELLKQNQEPFHLKTFISDKRSQLKKTPSPMMSPRKSPAAVFLHVPPQTADILLQAAMRIQNQQKSKLQPQIKNVGLGVFGSFLKILKDRSKSKNIFRNSDADEREKLDGDIISCRLDKELDQINNGDSGLLGTRYCASPFRFSFCQSSSSSGRYSPEICSPAASPSRRVNQEKEYYNGENSDDVNIVDDAEKEQCSPVSVLDTFFEDDDGHESPNEEGDDDNDYDLECSYANVQKAKQQLLDRLRRFEKLAELDPLELERSFLEDSDDECERECVVSNDDREPYSYEKQSVDRFLNEAFCFSNLQQNSRKMCTDKKRLVSNLSVEKKSKISCFGDNEIVLEFDMVVELDLKRGFEVVEEIEVAIFEQLLEEFV</sequence>
<accession>A0ABD3C3J6</accession>
<dbReference type="Proteomes" id="UP001632038">
    <property type="component" value="Unassembled WGS sequence"/>
</dbReference>
<evidence type="ECO:0000256" key="1">
    <source>
        <dbReference type="SAM" id="MobiDB-lite"/>
    </source>
</evidence>
<dbReference type="PANTHER" id="PTHR33623:SF5">
    <property type="entry name" value="HISTONE-LYSINE N-METHYLTRANSFERASE SETD1B-LIKE PROTEIN"/>
    <property type="match status" value="1"/>
</dbReference>
<protein>
    <submittedName>
        <fullName evidence="2">Uncharacterized protein</fullName>
    </submittedName>
</protein>
<reference evidence="3" key="1">
    <citation type="journal article" date="2024" name="IScience">
        <title>Strigolactones Initiate the Formation of Haustorium-like Structures in Castilleja.</title>
        <authorList>
            <person name="Buerger M."/>
            <person name="Peterson D."/>
            <person name="Chory J."/>
        </authorList>
    </citation>
    <scope>NUCLEOTIDE SEQUENCE [LARGE SCALE GENOMIC DNA]</scope>
</reference>